<sequence length="45" mass="4707">MLSILQAVFIDPEMRSTPQPAGGSVSALDQVATVGKGICHLSHDE</sequence>
<organism evidence="1 2">
    <name type="scientific">Lentzea jiangxiensis</name>
    <dbReference type="NCBI Taxonomy" id="641025"/>
    <lineage>
        <taxon>Bacteria</taxon>
        <taxon>Bacillati</taxon>
        <taxon>Actinomycetota</taxon>
        <taxon>Actinomycetes</taxon>
        <taxon>Pseudonocardiales</taxon>
        <taxon>Pseudonocardiaceae</taxon>
        <taxon>Lentzea</taxon>
    </lineage>
</organism>
<dbReference type="Proteomes" id="UP000199691">
    <property type="component" value="Unassembled WGS sequence"/>
</dbReference>
<reference evidence="2" key="1">
    <citation type="submission" date="2016-10" db="EMBL/GenBank/DDBJ databases">
        <authorList>
            <person name="Varghese N."/>
            <person name="Submissions S."/>
        </authorList>
    </citation>
    <scope>NUCLEOTIDE SEQUENCE [LARGE SCALE GENOMIC DNA]</scope>
    <source>
        <strain evidence="2">CGMCC 4.6609</strain>
    </source>
</reference>
<dbReference type="RefSeq" id="WP_176959533.1">
    <property type="nucleotide sequence ID" value="NZ_FNIX01000001.1"/>
</dbReference>
<evidence type="ECO:0000313" key="1">
    <source>
        <dbReference type="EMBL" id="SDN83229.1"/>
    </source>
</evidence>
<name>A0A1H0ELR6_9PSEU</name>
<gene>
    <name evidence="1" type="ORF">SAMN05421507_101422</name>
</gene>
<dbReference type="AlphaFoldDB" id="A0A1H0ELR6"/>
<proteinExistence type="predicted"/>
<dbReference type="EMBL" id="FNIX01000001">
    <property type="protein sequence ID" value="SDN83229.1"/>
    <property type="molecule type" value="Genomic_DNA"/>
</dbReference>
<evidence type="ECO:0000313" key="2">
    <source>
        <dbReference type="Proteomes" id="UP000199691"/>
    </source>
</evidence>
<dbReference type="STRING" id="641025.SAMN05421507_101422"/>
<protein>
    <submittedName>
        <fullName evidence="1">Uncharacterized protein</fullName>
    </submittedName>
</protein>
<keyword evidence="2" id="KW-1185">Reference proteome</keyword>
<accession>A0A1H0ELR6</accession>